<dbReference type="EMBL" id="KN822250">
    <property type="protein sequence ID" value="KIM51579.1"/>
    <property type="molecule type" value="Genomic_DNA"/>
</dbReference>
<proteinExistence type="predicted"/>
<dbReference type="PANTHER" id="PTHR36448:SF3">
    <property type="entry name" value="CUPIN TYPE-2 DOMAIN-CONTAINING PROTEIN"/>
    <property type="match status" value="1"/>
</dbReference>
<evidence type="ECO:0008006" key="3">
    <source>
        <dbReference type="Google" id="ProtNLM"/>
    </source>
</evidence>
<gene>
    <name evidence="1" type="ORF">SCLCIDRAFT_18370</name>
</gene>
<dbReference type="InterPro" id="IPR047121">
    <property type="entry name" value="YjiB-like"/>
</dbReference>
<dbReference type="PANTHER" id="PTHR36448">
    <property type="entry name" value="BLR7373 PROTEIN"/>
    <property type="match status" value="1"/>
</dbReference>
<organism evidence="1 2">
    <name type="scientific">Scleroderma citrinum Foug A</name>
    <dbReference type="NCBI Taxonomy" id="1036808"/>
    <lineage>
        <taxon>Eukaryota</taxon>
        <taxon>Fungi</taxon>
        <taxon>Dikarya</taxon>
        <taxon>Basidiomycota</taxon>
        <taxon>Agaricomycotina</taxon>
        <taxon>Agaricomycetes</taxon>
        <taxon>Agaricomycetidae</taxon>
        <taxon>Boletales</taxon>
        <taxon>Sclerodermatineae</taxon>
        <taxon>Sclerodermataceae</taxon>
        <taxon>Scleroderma</taxon>
    </lineage>
</organism>
<dbReference type="OrthoDB" id="2446447at2759"/>
<dbReference type="InParanoid" id="A0A0C3D598"/>
<dbReference type="SUPFAM" id="SSF51182">
    <property type="entry name" value="RmlC-like cupins"/>
    <property type="match status" value="1"/>
</dbReference>
<sequence length="136" mass="15491">MSPLSLTPLSSLRISRHRIPKFNRFPYTVFHLHSTTYEVLCTMSGRAKPCFGGEENPGRVETIVEKGDVIIIPVGIAHRLLQDLEGGFLMVGVGTNWGICYGRADEEDRMEKIKDVEWFKRDTIYEDDGPTLHLRL</sequence>
<dbReference type="InterPro" id="IPR014710">
    <property type="entry name" value="RmlC-like_jellyroll"/>
</dbReference>
<dbReference type="Gene3D" id="2.60.120.10">
    <property type="entry name" value="Jelly Rolls"/>
    <property type="match status" value="1"/>
</dbReference>
<protein>
    <recommendedName>
        <fullName evidence="3">Cupin type-1 domain-containing protein</fullName>
    </recommendedName>
</protein>
<evidence type="ECO:0000313" key="1">
    <source>
        <dbReference type="EMBL" id="KIM51579.1"/>
    </source>
</evidence>
<name>A0A0C3D598_9AGAM</name>
<dbReference type="Proteomes" id="UP000053989">
    <property type="component" value="Unassembled WGS sequence"/>
</dbReference>
<reference evidence="2" key="2">
    <citation type="submission" date="2015-01" db="EMBL/GenBank/DDBJ databases">
        <title>Evolutionary Origins and Diversification of the Mycorrhizal Mutualists.</title>
        <authorList>
            <consortium name="DOE Joint Genome Institute"/>
            <consortium name="Mycorrhizal Genomics Consortium"/>
            <person name="Kohler A."/>
            <person name="Kuo A."/>
            <person name="Nagy L.G."/>
            <person name="Floudas D."/>
            <person name="Copeland A."/>
            <person name="Barry K.W."/>
            <person name="Cichocki N."/>
            <person name="Veneault-Fourrey C."/>
            <person name="LaButti K."/>
            <person name="Lindquist E.A."/>
            <person name="Lipzen A."/>
            <person name="Lundell T."/>
            <person name="Morin E."/>
            <person name="Murat C."/>
            <person name="Riley R."/>
            <person name="Ohm R."/>
            <person name="Sun H."/>
            <person name="Tunlid A."/>
            <person name="Henrissat B."/>
            <person name="Grigoriev I.V."/>
            <person name="Hibbett D.S."/>
            <person name="Martin F."/>
        </authorList>
    </citation>
    <scope>NUCLEOTIDE SEQUENCE [LARGE SCALE GENOMIC DNA]</scope>
    <source>
        <strain evidence="2">Foug A</strain>
    </source>
</reference>
<accession>A0A0C3D598</accession>
<dbReference type="AlphaFoldDB" id="A0A0C3D598"/>
<evidence type="ECO:0000313" key="2">
    <source>
        <dbReference type="Proteomes" id="UP000053989"/>
    </source>
</evidence>
<dbReference type="STRING" id="1036808.A0A0C3D598"/>
<reference evidence="1 2" key="1">
    <citation type="submission" date="2014-04" db="EMBL/GenBank/DDBJ databases">
        <authorList>
            <consortium name="DOE Joint Genome Institute"/>
            <person name="Kuo A."/>
            <person name="Kohler A."/>
            <person name="Nagy L.G."/>
            <person name="Floudas D."/>
            <person name="Copeland A."/>
            <person name="Barry K.W."/>
            <person name="Cichocki N."/>
            <person name="Veneault-Fourrey C."/>
            <person name="LaButti K."/>
            <person name="Lindquist E.A."/>
            <person name="Lipzen A."/>
            <person name="Lundell T."/>
            <person name="Morin E."/>
            <person name="Murat C."/>
            <person name="Sun H."/>
            <person name="Tunlid A."/>
            <person name="Henrissat B."/>
            <person name="Grigoriev I.V."/>
            <person name="Hibbett D.S."/>
            <person name="Martin F."/>
            <person name="Nordberg H.P."/>
            <person name="Cantor M.N."/>
            <person name="Hua S.X."/>
        </authorList>
    </citation>
    <scope>NUCLEOTIDE SEQUENCE [LARGE SCALE GENOMIC DNA]</scope>
    <source>
        <strain evidence="1 2">Foug A</strain>
    </source>
</reference>
<keyword evidence="2" id="KW-1185">Reference proteome</keyword>
<dbReference type="InterPro" id="IPR011051">
    <property type="entry name" value="RmlC_Cupin_sf"/>
</dbReference>
<dbReference type="HOGENOM" id="CLU_084522_3_0_1"/>